<dbReference type="EMBL" id="LT630450">
    <property type="protein sequence ID" value="SFV72810.1"/>
    <property type="molecule type" value="Genomic_DNA"/>
</dbReference>
<evidence type="ECO:0000256" key="3">
    <source>
        <dbReference type="ARBA" id="ARBA00023163"/>
    </source>
</evidence>
<evidence type="ECO:0000256" key="1">
    <source>
        <dbReference type="ARBA" id="ARBA00023015"/>
    </source>
</evidence>
<keyword evidence="7" id="KW-1185">Reference proteome</keyword>
<dbReference type="InterPro" id="IPR001647">
    <property type="entry name" value="HTH_TetR"/>
</dbReference>
<name>A0A1K1LDN5_9BACT</name>
<dbReference type="Proteomes" id="UP000186323">
    <property type="component" value="Chromosome I"/>
</dbReference>
<dbReference type="SUPFAM" id="SSF46689">
    <property type="entry name" value="Homeodomain-like"/>
    <property type="match status" value="1"/>
</dbReference>
<dbReference type="Gene3D" id="1.10.10.60">
    <property type="entry name" value="Homeodomain-like"/>
    <property type="match status" value="1"/>
</dbReference>
<keyword evidence="3" id="KW-0804">Transcription</keyword>
<dbReference type="PANTHER" id="PTHR47506">
    <property type="entry name" value="TRANSCRIPTIONAL REGULATORY PROTEIN"/>
    <property type="match status" value="1"/>
</dbReference>
<dbReference type="SUPFAM" id="SSF48498">
    <property type="entry name" value="Tetracyclin repressor-like, C-terminal domain"/>
    <property type="match status" value="1"/>
</dbReference>
<sequence length="213" mass="23461">MPTNRPPDAAARGKGRPRAFDRDLALHRALEVFWRQGYAPASVASLCKAMKINPPSLYATFGNKATLFLEALRHYEQTYWDAPARRFLAAPDIYAAVGDFFQEAAQILLSPETPCGCMVVLAAVNIAADEKEIIETVRQLRLATKQMFAQRLRRAIQDRQIPPDTDVPALAGALNTLLEGLSLQARDGLFQSELKAIAAHAVRMLPPRLPQAG</sequence>
<dbReference type="RefSeq" id="WP_231927642.1">
    <property type="nucleotide sequence ID" value="NZ_CALJDE010000063.1"/>
</dbReference>
<evidence type="ECO:0000313" key="6">
    <source>
        <dbReference type="EMBL" id="SFV72810.1"/>
    </source>
</evidence>
<keyword evidence="1" id="KW-0805">Transcription regulation</keyword>
<reference evidence="7" key="1">
    <citation type="submission" date="2016-10" db="EMBL/GenBank/DDBJ databases">
        <authorList>
            <person name="Wegmann U."/>
        </authorList>
    </citation>
    <scope>NUCLEOTIDE SEQUENCE [LARGE SCALE GENOMIC DNA]</scope>
</reference>
<organism evidence="6 7">
    <name type="scientific">Desulfovibrio piger</name>
    <dbReference type="NCBI Taxonomy" id="901"/>
    <lineage>
        <taxon>Bacteria</taxon>
        <taxon>Pseudomonadati</taxon>
        <taxon>Thermodesulfobacteriota</taxon>
        <taxon>Desulfovibrionia</taxon>
        <taxon>Desulfovibrionales</taxon>
        <taxon>Desulfovibrionaceae</taxon>
        <taxon>Desulfovibrio</taxon>
    </lineage>
</organism>
<evidence type="ECO:0000259" key="5">
    <source>
        <dbReference type="PROSITE" id="PS50977"/>
    </source>
</evidence>
<evidence type="ECO:0000313" key="7">
    <source>
        <dbReference type="Proteomes" id="UP000186323"/>
    </source>
</evidence>
<proteinExistence type="predicted"/>
<dbReference type="InterPro" id="IPR011075">
    <property type="entry name" value="TetR_C"/>
</dbReference>
<evidence type="ECO:0000256" key="4">
    <source>
        <dbReference type="PROSITE-ProRule" id="PRU00335"/>
    </source>
</evidence>
<dbReference type="PANTHER" id="PTHR47506:SF1">
    <property type="entry name" value="HTH-TYPE TRANSCRIPTIONAL REGULATOR YJDC"/>
    <property type="match status" value="1"/>
</dbReference>
<dbReference type="PROSITE" id="PS50977">
    <property type="entry name" value="HTH_TETR_2"/>
    <property type="match status" value="1"/>
</dbReference>
<accession>A0A1K1LDN5</accession>
<dbReference type="AlphaFoldDB" id="A0A1K1LDN5"/>
<gene>
    <name evidence="6" type="ORF">DESPIGER_0947</name>
</gene>
<dbReference type="Pfam" id="PF00440">
    <property type="entry name" value="TetR_N"/>
    <property type="match status" value="1"/>
</dbReference>
<keyword evidence="2 4" id="KW-0238">DNA-binding</keyword>
<dbReference type="Pfam" id="PF16925">
    <property type="entry name" value="TetR_C_13"/>
    <property type="match status" value="1"/>
</dbReference>
<evidence type="ECO:0000256" key="2">
    <source>
        <dbReference type="ARBA" id="ARBA00023125"/>
    </source>
</evidence>
<protein>
    <submittedName>
        <fullName evidence="6">Transcriptional regulator, TetR family</fullName>
    </submittedName>
</protein>
<dbReference type="Gene3D" id="1.10.357.10">
    <property type="entry name" value="Tetracycline Repressor, domain 2"/>
    <property type="match status" value="1"/>
</dbReference>
<dbReference type="GO" id="GO:0003677">
    <property type="term" value="F:DNA binding"/>
    <property type="evidence" value="ECO:0007669"/>
    <property type="project" value="UniProtKB-UniRule"/>
</dbReference>
<dbReference type="KEGG" id="dpg:DESPIGER_0947"/>
<feature type="domain" description="HTH tetR-type" evidence="5">
    <location>
        <begin position="19"/>
        <end position="79"/>
    </location>
</feature>
<dbReference type="InterPro" id="IPR036271">
    <property type="entry name" value="Tet_transcr_reg_TetR-rel_C_sf"/>
</dbReference>
<feature type="DNA-binding region" description="H-T-H motif" evidence="4">
    <location>
        <begin position="42"/>
        <end position="61"/>
    </location>
</feature>
<dbReference type="InterPro" id="IPR009057">
    <property type="entry name" value="Homeodomain-like_sf"/>
</dbReference>